<evidence type="ECO:0000313" key="3">
    <source>
        <dbReference type="Proteomes" id="UP001622496"/>
    </source>
</evidence>
<feature type="region of interest" description="Disordered" evidence="1">
    <location>
        <begin position="119"/>
        <end position="194"/>
    </location>
</feature>
<name>A0ABZ1K7K8_9ACTN</name>
<evidence type="ECO:0000313" key="2">
    <source>
        <dbReference type="EMBL" id="WTP68367.1"/>
    </source>
</evidence>
<proteinExistence type="predicted"/>
<gene>
    <name evidence="2" type="ORF">OG560_24230</name>
</gene>
<feature type="region of interest" description="Disordered" evidence="1">
    <location>
        <begin position="1"/>
        <end position="96"/>
    </location>
</feature>
<evidence type="ECO:0000256" key="1">
    <source>
        <dbReference type="SAM" id="MobiDB-lite"/>
    </source>
</evidence>
<reference evidence="2 3" key="1">
    <citation type="submission" date="2022-10" db="EMBL/GenBank/DDBJ databases">
        <title>The complete genomes of actinobacterial strains from the NBC collection.</title>
        <authorList>
            <person name="Joergensen T.S."/>
            <person name="Alvarez Arevalo M."/>
            <person name="Sterndorff E.B."/>
            <person name="Faurdal D."/>
            <person name="Vuksanovic O."/>
            <person name="Mourched A.-S."/>
            <person name="Charusanti P."/>
            <person name="Shaw S."/>
            <person name="Blin K."/>
            <person name="Weber T."/>
        </authorList>
    </citation>
    <scope>NUCLEOTIDE SEQUENCE [LARGE SCALE GENOMIC DNA]</scope>
    <source>
        <strain evidence="2 3">NBC_00185</strain>
    </source>
</reference>
<accession>A0ABZ1K7K8</accession>
<keyword evidence="3" id="KW-1185">Reference proteome</keyword>
<evidence type="ECO:0008006" key="4">
    <source>
        <dbReference type="Google" id="ProtNLM"/>
    </source>
</evidence>
<dbReference type="Proteomes" id="UP001622496">
    <property type="component" value="Chromosome"/>
</dbReference>
<dbReference type="RefSeq" id="WP_406188657.1">
    <property type="nucleotide sequence ID" value="NZ_CP108135.1"/>
</dbReference>
<organism evidence="2 3">
    <name type="scientific">[Kitasatospora] papulosa</name>
    <dbReference type="NCBI Taxonomy" id="1464011"/>
    <lineage>
        <taxon>Bacteria</taxon>
        <taxon>Bacillati</taxon>
        <taxon>Actinomycetota</taxon>
        <taxon>Actinomycetes</taxon>
        <taxon>Kitasatosporales</taxon>
        <taxon>Streptomycetaceae</taxon>
        <taxon>Streptomyces</taxon>
    </lineage>
</organism>
<feature type="compositionally biased region" description="Pro residues" evidence="1">
    <location>
        <begin position="132"/>
        <end position="151"/>
    </location>
</feature>
<feature type="compositionally biased region" description="Polar residues" evidence="1">
    <location>
        <begin position="164"/>
        <end position="174"/>
    </location>
</feature>
<feature type="compositionally biased region" description="Low complexity" evidence="1">
    <location>
        <begin position="81"/>
        <end position="96"/>
    </location>
</feature>
<feature type="compositionally biased region" description="Low complexity" evidence="1">
    <location>
        <begin position="152"/>
        <end position="162"/>
    </location>
</feature>
<feature type="compositionally biased region" description="Low complexity" evidence="1">
    <location>
        <begin position="120"/>
        <end position="131"/>
    </location>
</feature>
<dbReference type="EMBL" id="CP108135">
    <property type="protein sequence ID" value="WTP68367.1"/>
    <property type="molecule type" value="Genomic_DNA"/>
</dbReference>
<protein>
    <recommendedName>
        <fullName evidence="4">Extensin</fullName>
    </recommendedName>
</protein>
<sequence>MATPRHGGALPSAPRDRGVSVSVPSAPTGIARTPSTYNPAGPTPARTLTPGHTSAPGHALAPGHMPTAAHAPALPPASGHTPRTPAAPAAPVASAPVARPVRSPVVSLAPARSVPAAALPVQRAPEAQAARPPQPPIAPPPPVRTPAPAPAPARVTSPPRATSVAVQRSSSGTSAADKPAPSVTSQLKPRDLKEDQVAELVHRLIGPMTRMLRAELRLDRERIGKLRDPRH</sequence>